<dbReference type="EMBL" id="JAMZFW010000027">
    <property type="protein sequence ID" value="MCP1103450.1"/>
    <property type="molecule type" value="Genomic_DNA"/>
</dbReference>
<proteinExistence type="predicted"/>
<comment type="caution">
    <text evidence="1">The sequence shown here is derived from an EMBL/GenBank/DDBJ whole genome shotgun (WGS) entry which is preliminary data.</text>
</comment>
<dbReference type="RefSeq" id="WP_262067222.1">
    <property type="nucleotide sequence ID" value="NZ_JAMXOD010000027.1"/>
</dbReference>
<name>A0ABT1EC94_9FIRM</name>
<accession>A0ABT1EC94</accession>
<protein>
    <submittedName>
        <fullName evidence="1">Uncharacterized protein</fullName>
    </submittedName>
</protein>
<evidence type="ECO:0000313" key="1">
    <source>
        <dbReference type="EMBL" id="MCP1103450.1"/>
    </source>
</evidence>
<evidence type="ECO:0000313" key="2">
    <source>
        <dbReference type="Proteomes" id="UP001523566"/>
    </source>
</evidence>
<reference evidence="1 2" key="1">
    <citation type="journal article" date="2022" name="Genome Biol. Evol.">
        <title>Host diet, physiology and behaviors set the stage for Lachnospiraceae cladogenesis.</title>
        <authorList>
            <person name="Vera-Ponce De Leon A."/>
            <person name="Schneider M."/>
            <person name="Jahnes B.C."/>
            <person name="Sadowski V."/>
            <person name="Camuy-Velez L.A."/>
            <person name="Duan J."/>
            <person name="Sabree Z.L."/>
        </authorList>
    </citation>
    <scope>NUCLEOTIDE SEQUENCE [LARGE SCALE GENOMIC DNA]</scope>
    <source>
        <strain evidence="1 2">PAL113</strain>
    </source>
</reference>
<keyword evidence="2" id="KW-1185">Reference proteome</keyword>
<gene>
    <name evidence="1" type="ORF">NK125_13665</name>
</gene>
<organism evidence="1 2">
    <name type="scientific">Aequitasia blattaphilus</name>
    <dbReference type="NCBI Taxonomy" id="2949332"/>
    <lineage>
        <taxon>Bacteria</taxon>
        <taxon>Bacillati</taxon>
        <taxon>Bacillota</taxon>
        <taxon>Clostridia</taxon>
        <taxon>Lachnospirales</taxon>
        <taxon>Lachnospiraceae</taxon>
        <taxon>Aequitasia</taxon>
    </lineage>
</organism>
<sequence length="80" mass="9536">MTVSAIQKTPLTEKLYEVSTELGMNIMTSDDQEYHNFGAFFFERYNSIQDKNLYYAYDTRDEEIQIFDDSVDALRWCKLK</sequence>
<dbReference type="Proteomes" id="UP001523566">
    <property type="component" value="Unassembled WGS sequence"/>
</dbReference>